<keyword evidence="2" id="KW-1185">Reference proteome</keyword>
<name>A0A0C3NZG9_PISTI</name>
<evidence type="ECO:0000313" key="1">
    <source>
        <dbReference type="EMBL" id="KIO00691.1"/>
    </source>
</evidence>
<accession>A0A0C3NZG9</accession>
<sequence length="122" mass="13814">MQWQDLSQELTEPGHLAVLQVHGKRPDSESDHAMQGLLNCSRMSHRTWKGPQPEKWPASSVYGIIHTCLKPDVAIAPERGQHHTMGALSWLCRDFRGPPLARTRPEARDESNGVSFIYIVLY</sequence>
<dbReference type="EMBL" id="KN831994">
    <property type="protein sequence ID" value="KIO00691.1"/>
    <property type="molecule type" value="Genomic_DNA"/>
</dbReference>
<proteinExistence type="predicted"/>
<dbReference type="HOGENOM" id="CLU_2027694_0_0_1"/>
<dbReference type="Proteomes" id="UP000054217">
    <property type="component" value="Unassembled WGS sequence"/>
</dbReference>
<reference evidence="2" key="2">
    <citation type="submission" date="2015-01" db="EMBL/GenBank/DDBJ databases">
        <title>Evolutionary Origins and Diversification of the Mycorrhizal Mutualists.</title>
        <authorList>
            <consortium name="DOE Joint Genome Institute"/>
            <consortium name="Mycorrhizal Genomics Consortium"/>
            <person name="Kohler A."/>
            <person name="Kuo A."/>
            <person name="Nagy L.G."/>
            <person name="Floudas D."/>
            <person name="Copeland A."/>
            <person name="Barry K.W."/>
            <person name="Cichocki N."/>
            <person name="Veneault-Fourrey C."/>
            <person name="LaButti K."/>
            <person name="Lindquist E.A."/>
            <person name="Lipzen A."/>
            <person name="Lundell T."/>
            <person name="Morin E."/>
            <person name="Murat C."/>
            <person name="Riley R."/>
            <person name="Ohm R."/>
            <person name="Sun H."/>
            <person name="Tunlid A."/>
            <person name="Henrissat B."/>
            <person name="Grigoriev I.V."/>
            <person name="Hibbett D.S."/>
            <person name="Martin F."/>
        </authorList>
    </citation>
    <scope>NUCLEOTIDE SEQUENCE [LARGE SCALE GENOMIC DNA]</scope>
    <source>
        <strain evidence="2">Marx 270</strain>
    </source>
</reference>
<organism evidence="1 2">
    <name type="scientific">Pisolithus tinctorius Marx 270</name>
    <dbReference type="NCBI Taxonomy" id="870435"/>
    <lineage>
        <taxon>Eukaryota</taxon>
        <taxon>Fungi</taxon>
        <taxon>Dikarya</taxon>
        <taxon>Basidiomycota</taxon>
        <taxon>Agaricomycotina</taxon>
        <taxon>Agaricomycetes</taxon>
        <taxon>Agaricomycetidae</taxon>
        <taxon>Boletales</taxon>
        <taxon>Sclerodermatineae</taxon>
        <taxon>Pisolithaceae</taxon>
        <taxon>Pisolithus</taxon>
    </lineage>
</organism>
<dbReference type="AlphaFoldDB" id="A0A0C3NZG9"/>
<evidence type="ECO:0000313" key="2">
    <source>
        <dbReference type="Proteomes" id="UP000054217"/>
    </source>
</evidence>
<gene>
    <name evidence="1" type="ORF">M404DRAFT_757844</name>
</gene>
<protein>
    <submittedName>
        <fullName evidence="1">Uncharacterized protein</fullName>
    </submittedName>
</protein>
<reference evidence="1 2" key="1">
    <citation type="submission" date="2014-04" db="EMBL/GenBank/DDBJ databases">
        <authorList>
            <consortium name="DOE Joint Genome Institute"/>
            <person name="Kuo A."/>
            <person name="Kohler A."/>
            <person name="Costa M.D."/>
            <person name="Nagy L.G."/>
            <person name="Floudas D."/>
            <person name="Copeland A."/>
            <person name="Barry K.W."/>
            <person name="Cichocki N."/>
            <person name="Veneault-Fourrey C."/>
            <person name="LaButti K."/>
            <person name="Lindquist E.A."/>
            <person name="Lipzen A."/>
            <person name="Lundell T."/>
            <person name="Morin E."/>
            <person name="Murat C."/>
            <person name="Sun H."/>
            <person name="Tunlid A."/>
            <person name="Henrissat B."/>
            <person name="Grigoriev I.V."/>
            <person name="Hibbett D.S."/>
            <person name="Martin F."/>
            <person name="Nordberg H.P."/>
            <person name="Cantor M.N."/>
            <person name="Hua S.X."/>
        </authorList>
    </citation>
    <scope>NUCLEOTIDE SEQUENCE [LARGE SCALE GENOMIC DNA]</scope>
    <source>
        <strain evidence="1 2">Marx 270</strain>
    </source>
</reference>
<dbReference type="InParanoid" id="A0A0C3NZG9"/>